<feature type="compositionally biased region" description="Polar residues" evidence="1">
    <location>
        <begin position="190"/>
        <end position="201"/>
    </location>
</feature>
<dbReference type="InterPro" id="IPR055563">
    <property type="entry name" value="CdpA_N"/>
</dbReference>
<feature type="transmembrane region" description="Helical" evidence="2">
    <location>
        <begin position="62"/>
        <end position="82"/>
    </location>
</feature>
<dbReference type="Pfam" id="PF23601">
    <property type="entry name" value="CdpA_C"/>
    <property type="match status" value="1"/>
</dbReference>
<feature type="transmembrane region" description="Helical" evidence="2">
    <location>
        <begin position="120"/>
        <end position="139"/>
    </location>
</feature>
<dbReference type="Pfam" id="PF23600">
    <property type="entry name" value="CdpA_N"/>
    <property type="match status" value="1"/>
</dbReference>
<name>A0A6B0TAM1_9EURY</name>
<evidence type="ECO:0000313" key="6">
    <source>
        <dbReference type="Proteomes" id="UP000466535"/>
    </source>
</evidence>
<keyword evidence="6" id="KW-1185">Reference proteome</keyword>
<evidence type="ECO:0000313" key="5">
    <source>
        <dbReference type="EMBL" id="MXR52653.1"/>
    </source>
</evidence>
<dbReference type="RefSeq" id="WP_159764771.1">
    <property type="nucleotide sequence ID" value="NZ_WUUT01000005.1"/>
</dbReference>
<proteinExistence type="predicted"/>
<evidence type="ECO:0000256" key="1">
    <source>
        <dbReference type="SAM" id="MobiDB-lite"/>
    </source>
</evidence>
<comment type="caution">
    <text evidence="5">The sequence shown here is derived from an EMBL/GenBank/DDBJ whole genome shotgun (WGS) entry which is preliminary data.</text>
</comment>
<evidence type="ECO:0000256" key="2">
    <source>
        <dbReference type="SAM" id="Phobius"/>
    </source>
</evidence>
<evidence type="ECO:0000259" key="3">
    <source>
        <dbReference type="Pfam" id="PF23600"/>
    </source>
</evidence>
<feature type="domain" description="Cell division protein A N-terminal" evidence="3">
    <location>
        <begin position="2"/>
        <end position="150"/>
    </location>
</feature>
<reference evidence="5 6" key="1">
    <citation type="submission" date="2019-12" db="EMBL/GenBank/DDBJ databases">
        <title>Isolation and characterization of three novel carbon monoxide-oxidizing members of Halobacteria from salione crusts and soils.</title>
        <authorList>
            <person name="Myers M.R."/>
            <person name="King G.M."/>
        </authorList>
    </citation>
    <scope>NUCLEOTIDE SEQUENCE [LARGE SCALE GENOMIC DNA]</scope>
    <source>
        <strain evidence="5 6">WSH3</strain>
    </source>
</reference>
<dbReference type="Proteomes" id="UP000466535">
    <property type="component" value="Unassembled WGS sequence"/>
</dbReference>
<feature type="transmembrane region" description="Helical" evidence="2">
    <location>
        <begin position="23"/>
        <end position="42"/>
    </location>
</feature>
<organism evidence="5 6">
    <name type="scientific">Halovenus carboxidivorans</name>
    <dbReference type="NCBI Taxonomy" id="2692199"/>
    <lineage>
        <taxon>Archaea</taxon>
        <taxon>Methanobacteriati</taxon>
        <taxon>Methanobacteriota</taxon>
        <taxon>Stenosarchaea group</taxon>
        <taxon>Halobacteria</taxon>
        <taxon>Halobacteriales</taxon>
        <taxon>Haloarculaceae</taxon>
        <taxon>Halovenus</taxon>
    </lineage>
</organism>
<keyword evidence="2" id="KW-0472">Membrane</keyword>
<accession>A0A6B0TAM1</accession>
<dbReference type="OrthoDB" id="235883at2157"/>
<evidence type="ECO:0000259" key="4">
    <source>
        <dbReference type="Pfam" id="PF23601"/>
    </source>
</evidence>
<dbReference type="AlphaFoldDB" id="A0A6B0TAM1"/>
<gene>
    <name evidence="5" type="ORF">GRX03_13690</name>
</gene>
<keyword evidence="2" id="KW-0812">Transmembrane</keyword>
<dbReference type="InterPro" id="IPR055564">
    <property type="entry name" value="CdpA_C"/>
</dbReference>
<feature type="transmembrane region" description="Helical" evidence="2">
    <location>
        <begin position="89"/>
        <end position="108"/>
    </location>
</feature>
<sequence>MTSLSDVYEGGINTVADPRQRRLGMALFAVGAAMVVGAIPVATTELSAVLGLDLFAAREVAGILAGLGIPAVFVGLFVVVPASDRTRAVAALGASLAVLGVLLFGQAYPYRWLANDPQVALVTTAVYTFGTLLTLWALFISVATFNRRIDPGGTARIELTEEGNVRVISAGRDGGTGSVGLFGGEPDGSVPTQTNATTTPEPASDGSGAVSDDALVDDEIFEAAQSRGMPDEYCGNCDHFKYVRVDGELVPYCGFHAERLNDMDACEQWEENN</sequence>
<protein>
    <submittedName>
        <fullName evidence="5">Uncharacterized protein</fullName>
    </submittedName>
</protein>
<dbReference type="EMBL" id="WUUT01000005">
    <property type="protein sequence ID" value="MXR52653.1"/>
    <property type="molecule type" value="Genomic_DNA"/>
</dbReference>
<feature type="region of interest" description="Disordered" evidence="1">
    <location>
        <begin position="183"/>
        <end position="211"/>
    </location>
</feature>
<keyword evidence="2" id="KW-1133">Transmembrane helix</keyword>
<feature type="domain" description="Cell division protein A C-terminal" evidence="4">
    <location>
        <begin position="231"/>
        <end position="272"/>
    </location>
</feature>